<gene>
    <name evidence="1" type="ORF">B9Z65_121</name>
</gene>
<dbReference type="AlphaFoldDB" id="A0A2P7ZK80"/>
<accession>A0A2P7ZK80</accession>
<sequence>MAPLPAKLDEWDHASFIKRPLSSWDEPEVKELFASRSGGNKKAHNPTREFWPIYFNWPDDTKLHTVFMRVVEALRDIWEETTGETKLNSYKSNTNSGRDARAELEERIVSGALPEPHDLFVTGLTNSAGPAWLVNYAYSGPGRWDEDHGGQ</sequence>
<dbReference type="EMBL" id="NHZQ01000174">
    <property type="protein sequence ID" value="PSK48607.1"/>
    <property type="molecule type" value="Genomic_DNA"/>
</dbReference>
<evidence type="ECO:0000313" key="1">
    <source>
        <dbReference type="EMBL" id="PSK48607.1"/>
    </source>
</evidence>
<reference evidence="1 2" key="1">
    <citation type="submission" date="2017-05" db="EMBL/GenBank/DDBJ databases">
        <title>Draft genome sequence of Elsinoe australis.</title>
        <authorList>
            <person name="Cheng Q."/>
        </authorList>
    </citation>
    <scope>NUCLEOTIDE SEQUENCE [LARGE SCALE GENOMIC DNA]</scope>
    <source>
        <strain evidence="1 2">NL1</strain>
    </source>
</reference>
<name>A0A2P7ZK80_9PEZI</name>
<keyword evidence="2" id="KW-1185">Reference proteome</keyword>
<comment type="caution">
    <text evidence="1">The sequence shown here is derived from an EMBL/GenBank/DDBJ whole genome shotgun (WGS) entry which is preliminary data.</text>
</comment>
<evidence type="ECO:0000313" key="2">
    <source>
        <dbReference type="Proteomes" id="UP000243723"/>
    </source>
</evidence>
<proteinExistence type="predicted"/>
<organism evidence="1 2">
    <name type="scientific">Elsinoe australis</name>
    <dbReference type="NCBI Taxonomy" id="40998"/>
    <lineage>
        <taxon>Eukaryota</taxon>
        <taxon>Fungi</taxon>
        <taxon>Dikarya</taxon>
        <taxon>Ascomycota</taxon>
        <taxon>Pezizomycotina</taxon>
        <taxon>Dothideomycetes</taxon>
        <taxon>Dothideomycetidae</taxon>
        <taxon>Myriangiales</taxon>
        <taxon>Elsinoaceae</taxon>
        <taxon>Elsinoe</taxon>
    </lineage>
</organism>
<dbReference type="Proteomes" id="UP000243723">
    <property type="component" value="Unassembled WGS sequence"/>
</dbReference>
<protein>
    <submittedName>
        <fullName evidence="1">Uncharacterized protein</fullName>
    </submittedName>
</protein>